<evidence type="ECO:0000313" key="1">
    <source>
        <dbReference type="EMBL" id="TWT67129.1"/>
    </source>
</evidence>
<proteinExistence type="predicted"/>
<comment type="caution">
    <text evidence="1">The sequence shown here is derived from an EMBL/GenBank/DDBJ whole genome shotgun (WGS) entry which is preliminary data.</text>
</comment>
<dbReference type="EMBL" id="SJPK01000004">
    <property type="protein sequence ID" value="TWT67129.1"/>
    <property type="molecule type" value="Genomic_DNA"/>
</dbReference>
<organism evidence="1 2">
    <name type="scientific">Allorhodopirellula solitaria</name>
    <dbReference type="NCBI Taxonomy" id="2527987"/>
    <lineage>
        <taxon>Bacteria</taxon>
        <taxon>Pseudomonadati</taxon>
        <taxon>Planctomycetota</taxon>
        <taxon>Planctomycetia</taxon>
        <taxon>Pirellulales</taxon>
        <taxon>Pirellulaceae</taxon>
        <taxon>Allorhodopirellula</taxon>
    </lineage>
</organism>
<keyword evidence="2" id="KW-1185">Reference proteome</keyword>
<dbReference type="Proteomes" id="UP000318053">
    <property type="component" value="Unassembled WGS sequence"/>
</dbReference>
<name>A0A5C5XX65_9BACT</name>
<accession>A0A5C5XX65</accession>
<dbReference type="RefSeq" id="WP_186774838.1">
    <property type="nucleotide sequence ID" value="NZ_SJPK01000004.1"/>
</dbReference>
<protein>
    <recommendedName>
        <fullName evidence="3">DUF1573 domain-containing protein</fullName>
    </recommendedName>
</protein>
<evidence type="ECO:0008006" key="3">
    <source>
        <dbReference type="Google" id="ProtNLM"/>
    </source>
</evidence>
<dbReference type="AlphaFoldDB" id="A0A5C5XX65"/>
<sequence length="400" mass="43526">MILTSKTVLLCSLRAVKGLFFSISFRSRHIQVGKMARSGCCNAILLVLTSIVLSLTPLPGASPQGIDKPVILRVKLPSKEQFLEPVGAYPVVAHLGKLPSASNVKAIIRIENPESFDLPIREITATCGCTKAKLQGDTLVSAKETDLVVDITTPPNSRQSEFVGGLSLNIDAEKTDFPGLQRVQVSIRYEIGGLLNFRDLMIPVDVGAQPFTDIEVPFIYTFATPAKELKIQADGVLAGVKGSILPGDRTQNLPHRVKLSIDSTFASAQGEVGRLTLTEPESGRTSSVDLVLYSKTAVKLSPRTLRFITAETDEDSLTAGGILRLNVEKEVAPDSIRAEATLNDRPLQVNLKRMGGNIYRFHVSGNGAMFQDLPDDSQVAWRIMYADRQVFSKCDFVTTN</sequence>
<gene>
    <name evidence="1" type="ORF">CA85_19750</name>
</gene>
<reference evidence="1 2" key="1">
    <citation type="submission" date="2019-02" db="EMBL/GenBank/DDBJ databases">
        <title>Deep-cultivation of Planctomycetes and their phenomic and genomic characterization uncovers novel biology.</title>
        <authorList>
            <person name="Wiegand S."/>
            <person name="Jogler M."/>
            <person name="Boedeker C."/>
            <person name="Pinto D."/>
            <person name="Vollmers J."/>
            <person name="Rivas-Marin E."/>
            <person name="Kohn T."/>
            <person name="Peeters S.H."/>
            <person name="Heuer A."/>
            <person name="Rast P."/>
            <person name="Oberbeckmann S."/>
            <person name="Bunk B."/>
            <person name="Jeske O."/>
            <person name="Meyerdierks A."/>
            <person name="Storesund J.E."/>
            <person name="Kallscheuer N."/>
            <person name="Luecker S."/>
            <person name="Lage O.M."/>
            <person name="Pohl T."/>
            <person name="Merkel B.J."/>
            <person name="Hornburger P."/>
            <person name="Mueller R.-W."/>
            <person name="Bruemmer F."/>
            <person name="Labrenz M."/>
            <person name="Spormann A.M."/>
            <person name="Op Den Camp H."/>
            <person name="Overmann J."/>
            <person name="Amann R."/>
            <person name="Jetten M.S.M."/>
            <person name="Mascher T."/>
            <person name="Medema M.H."/>
            <person name="Devos D.P."/>
            <person name="Kaster A.-K."/>
            <person name="Ovreas L."/>
            <person name="Rohde M."/>
            <person name="Galperin M.Y."/>
            <person name="Jogler C."/>
        </authorList>
    </citation>
    <scope>NUCLEOTIDE SEQUENCE [LARGE SCALE GENOMIC DNA]</scope>
    <source>
        <strain evidence="1 2">CA85</strain>
    </source>
</reference>
<evidence type="ECO:0000313" key="2">
    <source>
        <dbReference type="Proteomes" id="UP000318053"/>
    </source>
</evidence>